<dbReference type="PANTHER" id="PTHR32338:SF10">
    <property type="entry name" value="N-ACETYL-GAMMA-GLUTAMYL-PHOSPHATE REDUCTASE, CHLOROPLASTIC-RELATED"/>
    <property type="match status" value="1"/>
</dbReference>
<dbReference type="EC" id="1.2.1.38" evidence="5"/>
<dbReference type="Gene3D" id="3.40.50.720">
    <property type="entry name" value="NAD(P)-binding Rossmann-like Domain"/>
    <property type="match status" value="1"/>
</dbReference>
<dbReference type="InterPro" id="IPR050085">
    <property type="entry name" value="AGPR"/>
</dbReference>
<accession>A0ABV8B0B0</accession>
<comment type="similarity">
    <text evidence="5">Belongs to the NAGSA dehydrogenase family. Type 1 subfamily.</text>
</comment>
<dbReference type="Proteomes" id="UP001595752">
    <property type="component" value="Unassembled WGS sequence"/>
</dbReference>
<feature type="domain" description="Semialdehyde dehydrogenase NAD-binding" evidence="7">
    <location>
        <begin position="6"/>
        <end position="144"/>
    </location>
</feature>
<name>A0ABV8B0B0_9BACI</name>
<evidence type="ECO:0000256" key="3">
    <source>
        <dbReference type="ARBA" id="ARBA00022857"/>
    </source>
</evidence>
<evidence type="ECO:0000256" key="6">
    <source>
        <dbReference type="PROSITE-ProRule" id="PRU10010"/>
    </source>
</evidence>
<feature type="active site" evidence="5 6">
    <location>
        <position position="152"/>
    </location>
</feature>
<dbReference type="GO" id="GO:0003942">
    <property type="term" value="F:N-acetyl-gamma-glutamyl-phosphate reductase activity"/>
    <property type="evidence" value="ECO:0007669"/>
    <property type="project" value="UniProtKB-EC"/>
</dbReference>
<keyword evidence="2 5" id="KW-0028">Amino-acid biosynthesis</keyword>
<comment type="caution">
    <text evidence="8">The sequence shown here is derived from an EMBL/GenBank/DDBJ whole genome shotgun (WGS) entry which is preliminary data.</text>
</comment>
<dbReference type="Gene3D" id="3.30.360.10">
    <property type="entry name" value="Dihydrodipicolinate Reductase, domain 2"/>
    <property type="match status" value="1"/>
</dbReference>
<sequence length="348" mass="38770">MNKKSKIGIVGATGYGGIELIRLLSSHPHFHIYSVYSSSQEGTMIKDIYPHLSHESWRLQDIDPNRMAQEVDLVFTATPSGISSRLVPGLVDAGLKVVDLSGDFRLKEEDLYEQWYQKPSAKKSYLHQAVYGLSEWFAEEVKESSFIANPGCYPTATLLALAPLVKSRLIEEDSVIVDAKSGVSGAGKGLSSVTHYAEANENLKIYKVNQHQHIPEIEQVLKGWNENIQPITFNTHLVPMTRGIMSTVYARAKDRMTLEDLYALYLESYKAAPFVRIREKGKFPSTKEVCGSNYCDIGVAFDERTNRITIVSVIDNLVKGAAGQAVQNANIMMGYEQQTGLNFIPVYP</sequence>
<dbReference type="NCBIfam" id="TIGR01850">
    <property type="entry name" value="argC"/>
    <property type="match status" value="1"/>
</dbReference>
<dbReference type="RefSeq" id="WP_377914437.1">
    <property type="nucleotide sequence ID" value="NZ_JBHRZT010000039.1"/>
</dbReference>
<dbReference type="CDD" id="cd17895">
    <property type="entry name" value="AGPR_1_N"/>
    <property type="match status" value="1"/>
</dbReference>
<keyword evidence="1 5" id="KW-0055">Arginine biosynthesis</keyword>
<dbReference type="EMBL" id="JBHRZT010000039">
    <property type="protein sequence ID" value="MFC3883698.1"/>
    <property type="molecule type" value="Genomic_DNA"/>
</dbReference>
<evidence type="ECO:0000256" key="5">
    <source>
        <dbReference type="HAMAP-Rule" id="MF_00150"/>
    </source>
</evidence>
<dbReference type="SUPFAM" id="SSF55347">
    <property type="entry name" value="Glyceraldehyde-3-phosphate dehydrogenase-like, C-terminal domain"/>
    <property type="match status" value="1"/>
</dbReference>
<comment type="function">
    <text evidence="5">Catalyzes the NADPH-dependent reduction of N-acetyl-5-glutamyl phosphate to yield N-acetyl-L-glutamate 5-semialdehyde.</text>
</comment>
<gene>
    <name evidence="5 8" type="primary">argC</name>
    <name evidence="8" type="ORF">ACFOU2_09395</name>
</gene>
<comment type="catalytic activity">
    <reaction evidence="5">
        <text>N-acetyl-L-glutamate 5-semialdehyde + phosphate + NADP(+) = N-acetyl-L-glutamyl 5-phosphate + NADPH + H(+)</text>
        <dbReference type="Rhea" id="RHEA:21588"/>
        <dbReference type="ChEBI" id="CHEBI:15378"/>
        <dbReference type="ChEBI" id="CHEBI:29123"/>
        <dbReference type="ChEBI" id="CHEBI:43474"/>
        <dbReference type="ChEBI" id="CHEBI:57783"/>
        <dbReference type="ChEBI" id="CHEBI:57936"/>
        <dbReference type="ChEBI" id="CHEBI:58349"/>
        <dbReference type="EC" id="1.2.1.38"/>
    </reaction>
</comment>
<dbReference type="InterPro" id="IPR058924">
    <property type="entry name" value="AGPR_dimerisation_dom"/>
</dbReference>
<organism evidence="8 9">
    <name type="scientific">Bacillus songklensis</name>
    <dbReference type="NCBI Taxonomy" id="1069116"/>
    <lineage>
        <taxon>Bacteria</taxon>
        <taxon>Bacillati</taxon>
        <taxon>Bacillota</taxon>
        <taxon>Bacilli</taxon>
        <taxon>Bacillales</taxon>
        <taxon>Bacillaceae</taxon>
        <taxon>Bacillus</taxon>
    </lineage>
</organism>
<keyword evidence="5" id="KW-0963">Cytoplasm</keyword>
<keyword evidence="3 5" id="KW-0521">NADP</keyword>
<reference evidence="9" key="1">
    <citation type="journal article" date="2019" name="Int. J. Syst. Evol. Microbiol.">
        <title>The Global Catalogue of Microorganisms (GCM) 10K type strain sequencing project: providing services to taxonomists for standard genome sequencing and annotation.</title>
        <authorList>
            <consortium name="The Broad Institute Genomics Platform"/>
            <consortium name="The Broad Institute Genome Sequencing Center for Infectious Disease"/>
            <person name="Wu L."/>
            <person name="Ma J."/>
        </authorList>
    </citation>
    <scope>NUCLEOTIDE SEQUENCE [LARGE SCALE GENOMIC DNA]</scope>
    <source>
        <strain evidence="9">CCUG 61889</strain>
    </source>
</reference>
<comment type="subcellular location">
    <subcellularLocation>
        <location evidence="5">Cytoplasm</location>
    </subcellularLocation>
</comment>
<comment type="pathway">
    <text evidence="5">Amino-acid biosynthesis; L-arginine biosynthesis; N(2)-acetyl-L-ornithine from L-glutamate: step 3/4.</text>
</comment>
<evidence type="ECO:0000313" key="8">
    <source>
        <dbReference type="EMBL" id="MFC3883698.1"/>
    </source>
</evidence>
<proteinExistence type="inferred from homology"/>
<dbReference type="InterPro" id="IPR023013">
    <property type="entry name" value="AGPR_AS"/>
</dbReference>
<evidence type="ECO:0000256" key="4">
    <source>
        <dbReference type="ARBA" id="ARBA00023002"/>
    </source>
</evidence>
<keyword evidence="4 5" id="KW-0560">Oxidoreductase</keyword>
<dbReference type="Pfam" id="PF01118">
    <property type="entry name" value="Semialdhyde_dh"/>
    <property type="match status" value="1"/>
</dbReference>
<dbReference type="InterPro" id="IPR000706">
    <property type="entry name" value="AGPR_type-1"/>
</dbReference>
<dbReference type="SMART" id="SM00859">
    <property type="entry name" value="Semialdhyde_dh"/>
    <property type="match status" value="1"/>
</dbReference>
<dbReference type="Pfam" id="PF22698">
    <property type="entry name" value="Semialdhyde_dhC_1"/>
    <property type="match status" value="1"/>
</dbReference>
<dbReference type="HAMAP" id="MF_00150">
    <property type="entry name" value="ArgC_type1"/>
    <property type="match status" value="1"/>
</dbReference>
<dbReference type="InterPro" id="IPR000534">
    <property type="entry name" value="Semialdehyde_DH_NAD-bd"/>
</dbReference>
<evidence type="ECO:0000256" key="2">
    <source>
        <dbReference type="ARBA" id="ARBA00022605"/>
    </source>
</evidence>
<dbReference type="PANTHER" id="PTHR32338">
    <property type="entry name" value="N-ACETYL-GAMMA-GLUTAMYL-PHOSPHATE REDUCTASE, CHLOROPLASTIC-RELATED-RELATED"/>
    <property type="match status" value="1"/>
</dbReference>
<evidence type="ECO:0000256" key="1">
    <source>
        <dbReference type="ARBA" id="ARBA00022571"/>
    </source>
</evidence>
<dbReference type="PROSITE" id="PS01224">
    <property type="entry name" value="ARGC"/>
    <property type="match status" value="1"/>
</dbReference>
<evidence type="ECO:0000313" key="9">
    <source>
        <dbReference type="Proteomes" id="UP001595752"/>
    </source>
</evidence>
<protein>
    <recommendedName>
        <fullName evidence="5">N-acetyl-gamma-glutamyl-phosphate reductase</fullName>
        <shortName evidence="5">AGPR</shortName>
        <ecNumber evidence="5">1.2.1.38</ecNumber>
    </recommendedName>
    <alternativeName>
        <fullName evidence="5">N-acetyl-glutamate semialdehyde dehydrogenase</fullName>
        <shortName evidence="5">NAGSA dehydrogenase</shortName>
    </alternativeName>
</protein>
<keyword evidence="9" id="KW-1185">Reference proteome</keyword>
<evidence type="ECO:0000259" key="7">
    <source>
        <dbReference type="SMART" id="SM00859"/>
    </source>
</evidence>
<dbReference type="InterPro" id="IPR036291">
    <property type="entry name" value="NAD(P)-bd_dom_sf"/>
</dbReference>
<dbReference type="CDD" id="cd23934">
    <property type="entry name" value="AGPR_1_C"/>
    <property type="match status" value="1"/>
</dbReference>
<dbReference type="SUPFAM" id="SSF51735">
    <property type="entry name" value="NAD(P)-binding Rossmann-fold domains"/>
    <property type="match status" value="1"/>
</dbReference>